<keyword evidence="2" id="KW-1185">Reference proteome</keyword>
<evidence type="ECO:0000313" key="2">
    <source>
        <dbReference type="Proteomes" id="UP001519460"/>
    </source>
</evidence>
<evidence type="ECO:0000313" key="1">
    <source>
        <dbReference type="EMBL" id="KAK7497984.1"/>
    </source>
</evidence>
<proteinExistence type="predicted"/>
<organism evidence="1 2">
    <name type="scientific">Batillaria attramentaria</name>
    <dbReference type="NCBI Taxonomy" id="370345"/>
    <lineage>
        <taxon>Eukaryota</taxon>
        <taxon>Metazoa</taxon>
        <taxon>Spiralia</taxon>
        <taxon>Lophotrochozoa</taxon>
        <taxon>Mollusca</taxon>
        <taxon>Gastropoda</taxon>
        <taxon>Caenogastropoda</taxon>
        <taxon>Sorbeoconcha</taxon>
        <taxon>Cerithioidea</taxon>
        <taxon>Batillariidae</taxon>
        <taxon>Batillaria</taxon>
    </lineage>
</organism>
<sequence>MLVPRDQDEKTSVPTVAHDVAGYLTLRFAVSASTALQSWDRDSRFAIVSDNVTRLSDGPLSSVVNYFEFSSPAQWRVSQCQRPAVQVKDEERKWCMHFKEWQARLSVVELGGEDAERWPTWQDADTKPQYAKNAVYC</sequence>
<dbReference type="AlphaFoldDB" id="A0ABD0LEH0"/>
<dbReference type="Proteomes" id="UP001519460">
    <property type="component" value="Unassembled WGS sequence"/>
</dbReference>
<accession>A0ABD0LEH0</accession>
<protein>
    <submittedName>
        <fullName evidence="1">Uncharacterized protein</fullName>
    </submittedName>
</protein>
<dbReference type="EMBL" id="JACVVK020000054">
    <property type="protein sequence ID" value="KAK7497984.1"/>
    <property type="molecule type" value="Genomic_DNA"/>
</dbReference>
<reference evidence="1 2" key="1">
    <citation type="journal article" date="2023" name="Sci. Data">
        <title>Genome assembly of the Korean intertidal mud-creeper Batillaria attramentaria.</title>
        <authorList>
            <person name="Patra A.K."/>
            <person name="Ho P.T."/>
            <person name="Jun S."/>
            <person name="Lee S.J."/>
            <person name="Kim Y."/>
            <person name="Won Y.J."/>
        </authorList>
    </citation>
    <scope>NUCLEOTIDE SEQUENCE [LARGE SCALE GENOMIC DNA]</scope>
    <source>
        <strain evidence="1">Wonlab-2016</strain>
    </source>
</reference>
<gene>
    <name evidence="1" type="ORF">BaRGS_00010855</name>
</gene>
<name>A0ABD0LEH0_9CAEN</name>
<comment type="caution">
    <text evidence="1">The sequence shown here is derived from an EMBL/GenBank/DDBJ whole genome shotgun (WGS) entry which is preliminary data.</text>
</comment>